<keyword evidence="2" id="KW-1185">Reference proteome</keyword>
<dbReference type="Proteomes" id="UP000887013">
    <property type="component" value="Unassembled WGS sequence"/>
</dbReference>
<sequence>MFREESRLILALNFFFSTPLSFSSNTSLEFKIFSFSKVIKKKWGKEYKEETEFFLHVHRVKRSLCFLRVRLSVHRDMIFKRFIGLQTNKGDAASVAKPIRDQEGRERGSLQLQISEWYAFRWKEKVAGRSSPVNN</sequence>
<evidence type="ECO:0000313" key="2">
    <source>
        <dbReference type="Proteomes" id="UP000887013"/>
    </source>
</evidence>
<dbReference type="AlphaFoldDB" id="A0A8X6TJ63"/>
<gene>
    <name evidence="1" type="ORF">NPIL_220851</name>
</gene>
<organism evidence="1 2">
    <name type="scientific">Nephila pilipes</name>
    <name type="common">Giant wood spider</name>
    <name type="synonym">Nephila maculata</name>
    <dbReference type="NCBI Taxonomy" id="299642"/>
    <lineage>
        <taxon>Eukaryota</taxon>
        <taxon>Metazoa</taxon>
        <taxon>Ecdysozoa</taxon>
        <taxon>Arthropoda</taxon>
        <taxon>Chelicerata</taxon>
        <taxon>Arachnida</taxon>
        <taxon>Araneae</taxon>
        <taxon>Araneomorphae</taxon>
        <taxon>Entelegynae</taxon>
        <taxon>Araneoidea</taxon>
        <taxon>Nephilidae</taxon>
        <taxon>Nephila</taxon>
    </lineage>
</organism>
<accession>A0A8X6TJ63</accession>
<comment type="caution">
    <text evidence="1">The sequence shown here is derived from an EMBL/GenBank/DDBJ whole genome shotgun (WGS) entry which is preliminary data.</text>
</comment>
<reference evidence="1" key="1">
    <citation type="submission" date="2020-08" db="EMBL/GenBank/DDBJ databases">
        <title>Multicomponent nature underlies the extraordinary mechanical properties of spider dragline silk.</title>
        <authorList>
            <person name="Kono N."/>
            <person name="Nakamura H."/>
            <person name="Mori M."/>
            <person name="Yoshida Y."/>
            <person name="Ohtoshi R."/>
            <person name="Malay A.D."/>
            <person name="Moran D.A.P."/>
            <person name="Tomita M."/>
            <person name="Numata K."/>
            <person name="Arakawa K."/>
        </authorList>
    </citation>
    <scope>NUCLEOTIDE SEQUENCE</scope>
</reference>
<proteinExistence type="predicted"/>
<protein>
    <submittedName>
        <fullName evidence="1">Uncharacterized protein</fullName>
    </submittedName>
</protein>
<name>A0A8X6TJ63_NEPPI</name>
<dbReference type="EMBL" id="BMAW01058411">
    <property type="protein sequence ID" value="GFT16181.1"/>
    <property type="molecule type" value="Genomic_DNA"/>
</dbReference>
<evidence type="ECO:0000313" key="1">
    <source>
        <dbReference type="EMBL" id="GFT16181.1"/>
    </source>
</evidence>